<reference evidence="8 9" key="1">
    <citation type="submission" date="2015-01" db="EMBL/GenBank/DDBJ databases">
        <title>Ahrensia donghaiensis sp. nov., a novel dimethylsulphoniopropionate-cleavage bacterium isolated from seawater and emended descriptions of the genus Ahrensia and Ahrensia kielensis.</title>
        <authorList>
            <person name="Liu J."/>
        </authorList>
    </citation>
    <scope>NUCLEOTIDE SEQUENCE [LARGE SCALE GENOMIC DNA]</scope>
    <source>
        <strain evidence="8 9">LZD062</strain>
    </source>
</reference>
<comment type="similarity">
    <text evidence="1 4">Belongs to the acyl-CoA dehydrogenase family.</text>
</comment>
<evidence type="ECO:0000313" key="8">
    <source>
        <dbReference type="EMBL" id="KPB01662.1"/>
    </source>
</evidence>
<evidence type="ECO:0000259" key="5">
    <source>
        <dbReference type="Pfam" id="PF00441"/>
    </source>
</evidence>
<proteinExistence type="inferred from homology"/>
<gene>
    <name evidence="8" type="ORF">SU32_07270</name>
</gene>
<protein>
    <submittedName>
        <fullName evidence="8">Acyl-CoA dehydrogenase</fullName>
    </submittedName>
</protein>
<comment type="caution">
    <text evidence="8">The sequence shown here is derived from an EMBL/GenBank/DDBJ whole genome shotgun (WGS) entry which is preliminary data.</text>
</comment>
<evidence type="ECO:0000256" key="4">
    <source>
        <dbReference type="RuleBase" id="RU362125"/>
    </source>
</evidence>
<evidence type="ECO:0000256" key="1">
    <source>
        <dbReference type="ARBA" id="ARBA00009347"/>
    </source>
</evidence>
<organism evidence="8 9">
    <name type="scientific">Ahrensia marina</name>
    <dbReference type="NCBI Taxonomy" id="1514904"/>
    <lineage>
        <taxon>Bacteria</taxon>
        <taxon>Pseudomonadati</taxon>
        <taxon>Pseudomonadota</taxon>
        <taxon>Alphaproteobacteria</taxon>
        <taxon>Hyphomicrobiales</taxon>
        <taxon>Ahrensiaceae</taxon>
        <taxon>Ahrensia</taxon>
    </lineage>
</organism>
<accession>A0A0N0E7Z3</accession>
<dbReference type="SUPFAM" id="SSF47203">
    <property type="entry name" value="Acyl-CoA dehydrogenase C-terminal domain-like"/>
    <property type="match status" value="1"/>
</dbReference>
<dbReference type="InterPro" id="IPR052904">
    <property type="entry name" value="Acyl-CoA_dehydrogenase-like"/>
</dbReference>
<dbReference type="Pfam" id="PF02770">
    <property type="entry name" value="Acyl-CoA_dh_M"/>
    <property type="match status" value="1"/>
</dbReference>
<dbReference type="PANTHER" id="PTHR42707">
    <property type="entry name" value="ACYL-COA DEHYDROGENASE"/>
    <property type="match status" value="1"/>
</dbReference>
<feature type="domain" description="Acyl-CoA oxidase/dehydrogenase middle" evidence="6">
    <location>
        <begin position="183"/>
        <end position="274"/>
    </location>
</feature>
<dbReference type="SUPFAM" id="SSF56645">
    <property type="entry name" value="Acyl-CoA dehydrogenase NM domain-like"/>
    <property type="match status" value="1"/>
</dbReference>
<dbReference type="InterPro" id="IPR041504">
    <property type="entry name" value="AidB_N"/>
</dbReference>
<dbReference type="Pfam" id="PF00441">
    <property type="entry name" value="Acyl-CoA_dh_1"/>
    <property type="match status" value="1"/>
</dbReference>
<keyword evidence="2 4" id="KW-0285">Flavoprotein</keyword>
<evidence type="ECO:0000256" key="2">
    <source>
        <dbReference type="ARBA" id="ARBA00022630"/>
    </source>
</evidence>
<dbReference type="PATRIC" id="fig|1514904.3.peg.3491"/>
<dbReference type="PANTHER" id="PTHR42707:SF3">
    <property type="entry name" value="ACYL-COA DEHYDROGENASE AIDB-RELATED"/>
    <property type="match status" value="1"/>
</dbReference>
<evidence type="ECO:0000259" key="7">
    <source>
        <dbReference type="Pfam" id="PF18158"/>
    </source>
</evidence>
<dbReference type="InterPro" id="IPR036250">
    <property type="entry name" value="AcylCo_DH-like_C"/>
</dbReference>
<dbReference type="RefSeq" id="WP_053998688.1">
    <property type="nucleotide sequence ID" value="NZ_JXMU01000009.1"/>
</dbReference>
<keyword evidence="3 4" id="KW-0274">FAD</keyword>
<dbReference type="GO" id="GO:0003995">
    <property type="term" value="F:acyl-CoA dehydrogenase activity"/>
    <property type="evidence" value="ECO:0007669"/>
    <property type="project" value="TreeGrafter"/>
</dbReference>
<dbReference type="InterPro" id="IPR006091">
    <property type="entry name" value="Acyl-CoA_Oxase/DH_mid-dom"/>
</dbReference>
<dbReference type="STRING" id="1514904.SU32_07270"/>
<evidence type="ECO:0000256" key="3">
    <source>
        <dbReference type="ARBA" id="ARBA00022827"/>
    </source>
</evidence>
<sequence length="546" mass="59314">MATTTHHRVTNQTPPLSGYNAFRLNPLLLQIASGSNAETLKDFDQIGRYSLSGEAQELAEMANRNAPRLKAHDRFGRRVDQVEFHPSYHALMRRSVSYGIGSSVWEDAARGNTNGHLKRAIRFFMLAGLDTGHLSSLSSTNGAVAALMTAPHLAKEWVPRVTTRKYDSAHKSPVDKSCLTIGMAVAEKQAGTDFTALTTRAETVGNGLFRLTGHKWFLSSPMADAFLMLARTPNGTSCFLVPRFLADDEHNHINLVGLKDKLGNRSAATAEAEINGSIAQMIGRDGEGSRAIHEMQTLMRLDGALISSSIMHASLCEAVHHARHRKVGGRLLMDQPLMRAVLTDIALDVAASTALSMRLARAFDGARANDVEGTFAHVMTPVVKYLTAKIAPAAIAEAMEAMGGNGYIESSVLPRHYREAPHQSLLEGSGNMMALEVCRVFKRTPELFNVVLSDIESNLGDKAKDTSKVLRAAYELALDDESAARILVEQLAIAAAAAELYRLETGVLADAYADTRLGSNWRASYGMLGTRFDNQTILDALYPPVA</sequence>
<dbReference type="Proteomes" id="UP000038011">
    <property type="component" value="Unassembled WGS sequence"/>
</dbReference>
<dbReference type="InterPro" id="IPR009075">
    <property type="entry name" value="AcylCo_DH/oxidase_C"/>
</dbReference>
<evidence type="ECO:0000259" key="6">
    <source>
        <dbReference type="Pfam" id="PF02770"/>
    </source>
</evidence>
<dbReference type="Gene3D" id="1.20.140.10">
    <property type="entry name" value="Butyryl-CoA Dehydrogenase, subunit A, domain 3"/>
    <property type="match status" value="1"/>
</dbReference>
<comment type="cofactor">
    <cofactor evidence="4">
        <name>FAD</name>
        <dbReference type="ChEBI" id="CHEBI:57692"/>
    </cofactor>
</comment>
<keyword evidence="4" id="KW-0560">Oxidoreductase</keyword>
<feature type="domain" description="Acyl-CoA dehydrogenase/oxidase C-terminal" evidence="5">
    <location>
        <begin position="286"/>
        <end position="437"/>
    </location>
</feature>
<feature type="domain" description="Adaptive response protein AidB N-terminal" evidence="7">
    <location>
        <begin position="11"/>
        <end position="168"/>
    </location>
</feature>
<dbReference type="AlphaFoldDB" id="A0A0N0E7Z3"/>
<dbReference type="EMBL" id="JXMU01000009">
    <property type="protein sequence ID" value="KPB01662.1"/>
    <property type="molecule type" value="Genomic_DNA"/>
</dbReference>
<evidence type="ECO:0000313" key="9">
    <source>
        <dbReference type="Proteomes" id="UP000038011"/>
    </source>
</evidence>
<keyword evidence="9" id="KW-1185">Reference proteome</keyword>
<dbReference type="Gene3D" id="6.10.250.600">
    <property type="match status" value="1"/>
</dbReference>
<dbReference type="OrthoDB" id="9771038at2"/>
<dbReference type="Pfam" id="PF18158">
    <property type="entry name" value="AidB_N"/>
    <property type="match status" value="1"/>
</dbReference>
<dbReference type="InterPro" id="IPR009100">
    <property type="entry name" value="AcylCoA_DH/oxidase_NM_dom_sf"/>
</dbReference>
<name>A0A0N0E7Z3_9HYPH</name>
<dbReference type="Gene3D" id="2.40.110.20">
    <property type="match status" value="1"/>
</dbReference>